<name>A0ABV8BIT7_9PSEU</name>
<feature type="signal peptide" evidence="1">
    <location>
        <begin position="1"/>
        <end position="23"/>
    </location>
</feature>
<feature type="chain" id="PRO_5045455928" evidence="1">
    <location>
        <begin position="24"/>
        <end position="352"/>
    </location>
</feature>
<keyword evidence="3" id="KW-1185">Reference proteome</keyword>
<gene>
    <name evidence="2" type="ORF">ACFOWZ_01440</name>
</gene>
<organism evidence="2 3">
    <name type="scientific">Lentzea rhizosphaerae</name>
    <dbReference type="NCBI Taxonomy" id="2041025"/>
    <lineage>
        <taxon>Bacteria</taxon>
        <taxon>Bacillati</taxon>
        <taxon>Actinomycetota</taxon>
        <taxon>Actinomycetes</taxon>
        <taxon>Pseudonocardiales</taxon>
        <taxon>Pseudonocardiaceae</taxon>
        <taxon>Lentzea</taxon>
    </lineage>
</organism>
<dbReference type="SUPFAM" id="SSF89372">
    <property type="entry name" value="Fucose-specific lectin"/>
    <property type="match status" value="2"/>
</dbReference>
<protein>
    <submittedName>
        <fullName evidence="2">Uncharacterized protein</fullName>
    </submittedName>
</protein>
<sequence>MRSTLIAAAVAVGLVTGTTTATAAVNPEPPAVIQTGTNEFQHFFVKNGKVIQRAKSSTGAYRDTAVTGSTGFAQLPVAVVDHAGGRVSLAAVKNNGKVYFTSKTSANGTWKAFQDLGGNMPSGITVVPYTKDDAVGIYGVSGGQLSYRGQVTFDGAFSPWENLGGSELSGRPTSGAPFSLNRGAQLTIRQGGGAVVYQHFADAPGGSRFLNRGGTFTGNHLVGATDARLGTRFFGTTPDGQVVTSSFYSLEWTSLNSPKTSLPPAAVYHGRRDGSDVVIRADDGYLYRTRQVGSSPEFSPWVRVSDSRYGSGATIVVSWDETTGIFFTDQAGATHMCGFDTQGNETGCQVLR</sequence>
<dbReference type="Proteomes" id="UP001595690">
    <property type="component" value="Unassembled WGS sequence"/>
</dbReference>
<evidence type="ECO:0000313" key="2">
    <source>
        <dbReference type="EMBL" id="MFC3890123.1"/>
    </source>
</evidence>
<evidence type="ECO:0000256" key="1">
    <source>
        <dbReference type="SAM" id="SignalP"/>
    </source>
</evidence>
<reference evidence="3" key="1">
    <citation type="journal article" date="2019" name="Int. J. Syst. Evol. Microbiol.">
        <title>The Global Catalogue of Microorganisms (GCM) 10K type strain sequencing project: providing services to taxonomists for standard genome sequencing and annotation.</title>
        <authorList>
            <consortium name="The Broad Institute Genomics Platform"/>
            <consortium name="The Broad Institute Genome Sequencing Center for Infectious Disease"/>
            <person name="Wu L."/>
            <person name="Ma J."/>
        </authorList>
    </citation>
    <scope>NUCLEOTIDE SEQUENCE [LARGE SCALE GENOMIC DNA]</scope>
    <source>
        <strain evidence="3">CGMCC 4.7405</strain>
    </source>
</reference>
<evidence type="ECO:0000313" key="3">
    <source>
        <dbReference type="Proteomes" id="UP001595690"/>
    </source>
</evidence>
<dbReference type="EMBL" id="JBHRZI010000003">
    <property type="protein sequence ID" value="MFC3890123.1"/>
    <property type="molecule type" value="Genomic_DNA"/>
</dbReference>
<proteinExistence type="predicted"/>
<dbReference type="RefSeq" id="WP_382367380.1">
    <property type="nucleotide sequence ID" value="NZ_JBHRZI010000003.1"/>
</dbReference>
<accession>A0ABV8BIT7</accession>
<comment type="caution">
    <text evidence="2">The sequence shown here is derived from an EMBL/GenBank/DDBJ whole genome shotgun (WGS) entry which is preliminary data.</text>
</comment>
<keyword evidence="1" id="KW-0732">Signal</keyword>